<dbReference type="EMBL" id="JAHLQT010039062">
    <property type="protein sequence ID" value="KAG7156500.1"/>
    <property type="molecule type" value="Genomic_DNA"/>
</dbReference>
<evidence type="ECO:0000259" key="1">
    <source>
        <dbReference type="PROSITE" id="PS50011"/>
    </source>
</evidence>
<dbReference type="Pfam" id="PF00069">
    <property type="entry name" value="Pkinase"/>
    <property type="match status" value="1"/>
</dbReference>
<name>A0A8J5MMA8_HOMAM</name>
<dbReference type="PROSITE" id="PS00108">
    <property type="entry name" value="PROTEIN_KINASE_ST"/>
    <property type="match status" value="1"/>
</dbReference>
<dbReference type="SMART" id="SM00220">
    <property type="entry name" value="S_TKc"/>
    <property type="match status" value="1"/>
</dbReference>
<dbReference type="AlphaFoldDB" id="A0A8J5MMA8"/>
<feature type="domain" description="Protein kinase" evidence="1">
    <location>
        <begin position="1"/>
        <end position="200"/>
    </location>
</feature>
<comment type="caution">
    <text evidence="2">The sequence shown here is derived from an EMBL/GenBank/DDBJ whole genome shotgun (WGS) entry which is preliminary data.</text>
</comment>
<reference evidence="2" key="1">
    <citation type="journal article" date="2021" name="Sci. Adv.">
        <title>The American lobster genome reveals insights on longevity, neural, and immune adaptations.</title>
        <authorList>
            <person name="Polinski J.M."/>
            <person name="Zimin A.V."/>
            <person name="Clark K.F."/>
            <person name="Kohn A.B."/>
            <person name="Sadowski N."/>
            <person name="Timp W."/>
            <person name="Ptitsyn A."/>
            <person name="Khanna P."/>
            <person name="Romanova D.Y."/>
            <person name="Williams P."/>
            <person name="Greenwood S.J."/>
            <person name="Moroz L.L."/>
            <person name="Walt D.R."/>
            <person name="Bodnar A.G."/>
        </authorList>
    </citation>
    <scope>NUCLEOTIDE SEQUENCE</scope>
    <source>
        <strain evidence="2">GMGI-L3</strain>
    </source>
</reference>
<dbReference type="InterPro" id="IPR051681">
    <property type="entry name" value="Ser/Thr_Kinases-Pseudokinases"/>
</dbReference>
<proteinExistence type="predicted"/>
<dbReference type="InterPro" id="IPR008271">
    <property type="entry name" value="Ser/Thr_kinase_AS"/>
</dbReference>
<keyword evidence="2" id="KW-0808">Transferase</keyword>
<gene>
    <name evidence="2" type="primary">Stk35-L</name>
    <name evidence="2" type="ORF">Hamer_G006463</name>
</gene>
<dbReference type="PANTHER" id="PTHR44329">
    <property type="entry name" value="SERINE/THREONINE-PROTEIN KINASE TNNI3K-RELATED"/>
    <property type="match status" value="1"/>
</dbReference>
<dbReference type="PROSITE" id="PS50011">
    <property type="entry name" value="PROTEIN_KINASE_DOM"/>
    <property type="match status" value="1"/>
</dbReference>
<dbReference type="InterPro" id="IPR000719">
    <property type="entry name" value="Prot_kinase_dom"/>
</dbReference>
<protein>
    <submittedName>
        <fullName evidence="2">Serine/threonine-protein kinase 35-like</fullName>
    </submittedName>
</protein>
<keyword evidence="2" id="KW-0418">Kinase</keyword>
<accession>A0A8J5MMA8</accession>
<organism evidence="2 3">
    <name type="scientific">Homarus americanus</name>
    <name type="common">American lobster</name>
    <dbReference type="NCBI Taxonomy" id="6706"/>
    <lineage>
        <taxon>Eukaryota</taxon>
        <taxon>Metazoa</taxon>
        <taxon>Ecdysozoa</taxon>
        <taxon>Arthropoda</taxon>
        <taxon>Crustacea</taxon>
        <taxon>Multicrustacea</taxon>
        <taxon>Malacostraca</taxon>
        <taxon>Eumalacostraca</taxon>
        <taxon>Eucarida</taxon>
        <taxon>Decapoda</taxon>
        <taxon>Pleocyemata</taxon>
        <taxon>Astacidea</taxon>
        <taxon>Nephropoidea</taxon>
        <taxon>Nephropidae</taxon>
        <taxon>Homarus</taxon>
    </lineage>
</organism>
<evidence type="ECO:0000313" key="2">
    <source>
        <dbReference type="EMBL" id="KAG7156500.1"/>
    </source>
</evidence>
<sequence>MVLKRHKKVTYEKFIEEHSFHVALDGAGGAPRVRAVCVEERAMIMDYTGMSYDQYLRRCSPREQFHSLLKVAEALSALHLKNVIHNDLKENNITITFPEGKPVLHIIDYGLATKSGVTVNHGQHRKGWMAPELYTGGFTSPASDTYSFGKLVYGVARRLPETPTKNCLNEVVAMTIIGVPLRRPLAEVISHMYAFLPQAN</sequence>
<dbReference type="GO" id="GO:0004674">
    <property type="term" value="F:protein serine/threonine kinase activity"/>
    <property type="evidence" value="ECO:0007669"/>
    <property type="project" value="TreeGrafter"/>
</dbReference>
<keyword evidence="3" id="KW-1185">Reference proteome</keyword>
<dbReference type="GO" id="GO:0005524">
    <property type="term" value="F:ATP binding"/>
    <property type="evidence" value="ECO:0007669"/>
    <property type="project" value="InterPro"/>
</dbReference>
<dbReference type="Proteomes" id="UP000747542">
    <property type="component" value="Unassembled WGS sequence"/>
</dbReference>
<evidence type="ECO:0000313" key="3">
    <source>
        <dbReference type="Proteomes" id="UP000747542"/>
    </source>
</evidence>